<evidence type="ECO:0000256" key="4">
    <source>
        <dbReference type="ARBA" id="ARBA00022989"/>
    </source>
</evidence>
<feature type="domain" description="ABC3 transporter permease C-terminal" evidence="8">
    <location>
        <begin position="275"/>
        <end position="342"/>
    </location>
</feature>
<organism evidence="10 11">
    <name type="scientific">Heliorestis convoluta</name>
    <dbReference type="NCBI Taxonomy" id="356322"/>
    <lineage>
        <taxon>Bacteria</taxon>
        <taxon>Bacillati</taxon>
        <taxon>Bacillota</taxon>
        <taxon>Clostridia</taxon>
        <taxon>Eubacteriales</taxon>
        <taxon>Heliobacteriaceae</taxon>
        <taxon>Heliorestis</taxon>
    </lineage>
</organism>
<feature type="domain" description="MacB-like periplasmic core" evidence="9">
    <location>
        <begin position="21"/>
        <end position="239"/>
    </location>
</feature>
<evidence type="ECO:0000313" key="10">
    <source>
        <dbReference type="EMBL" id="QGG49328.1"/>
    </source>
</evidence>
<dbReference type="PANTHER" id="PTHR30572:SF4">
    <property type="entry name" value="ABC TRANSPORTER PERMEASE YTRF"/>
    <property type="match status" value="1"/>
</dbReference>
<dbReference type="OrthoDB" id="9770036at2"/>
<dbReference type="InterPro" id="IPR003838">
    <property type="entry name" value="ABC3_permease_C"/>
</dbReference>
<evidence type="ECO:0000313" key="11">
    <source>
        <dbReference type="Proteomes" id="UP000366051"/>
    </source>
</evidence>
<proteinExistence type="inferred from homology"/>
<dbReference type="Proteomes" id="UP000366051">
    <property type="component" value="Chromosome"/>
</dbReference>
<keyword evidence="11" id="KW-1185">Reference proteome</keyword>
<feature type="transmembrane region" description="Helical" evidence="7">
    <location>
        <begin position="317"/>
        <end position="343"/>
    </location>
</feature>
<evidence type="ECO:0000256" key="7">
    <source>
        <dbReference type="SAM" id="Phobius"/>
    </source>
</evidence>
<keyword evidence="5 7" id="KW-0472">Membrane</keyword>
<protein>
    <submittedName>
        <fullName evidence="10">FtsX-like permease family protein</fullName>
    </submittedName>
</protein>
<dbReference type="PANTHER" id="PTHR30572">
    <property type="entry name" value="MEMBRANE COMPONENT OF TRANSPORTER-RELATED"/>
    <property type="match status" value="1"/>
</dbReference>
<feature type="transmembrane region" description="Helical" evidence="7">
    <location>
        <begin position="21"/>
        <end position="42"/>
    </location>
</feature>
<gene>
    <name evidence="10" type="ORF">FTV88_3262</name>
</gene>
<dbReference type="GO" id="GO:0005886">
    <property type="term" value="C:plasma membrane"/>
    <property type="evidence" value="ECO:0007669"/>
    <property type="project" value="UniProtKB-SubCell"/>
</dbReference>
<comment type="similarity">
    <text evidence="6">Belongs to the ABC-4 integral membrane protein family.</text>
</comment>
<dbReference type="InterPro" id="IPR050250">
    <property type="entry name" value="Macrolide_Exporter_MacB"/>
</dbReference>
<name>A0A5Q2N2V3_9FIRM</name>
<evidence type="ECO:0000259" key="8">
    <source>
        <dbReference type="Pfam" id="PF02687"/>
    </source>
</evidence>
<evidence type="ECO:0000256" key="1">
    <source>
        <dbReference type="ARBA" id="ARBA00004651"/>
    </source>
</evidence>
<accession>A0A5Q2N2V3</accession>
<evidence type="ECO:0000256" key="6">
    <source>
        <dbReference type="ARBA" id="ARBA00038076"/>
    </source>
</evidence>
<keyword evidence="4 7" id="KW-1133">Transmembrane helix</keyword>
<keyword evidence="2" id="KW-1003">Cell membrane</keyword>
<dbReference type="AlphaFoldDB" id="A0A5Q2N2V3"/>
<dbReference type="EMBL" id="CP045875">
    <property type="protein sequence ID" value="QGG49328.1"/>
    <property type="molecule type" value="Genomic_DNA"/>
</dbReference>
<dbReference type="RefSeq" id="WP_153726333.1">
    <property type="nucleotide sequence ID" value="NZ_CP045875.1"/>
</dbReference>
<dbReference type="Pfam" id="PF02687">
    <property type="entry name" value="FtsX"/>
    <property type="match status" value="1"/>
</dbReference>
<evidence type="ECO:0000256" key="3">
    <source>
        <dbReference type="ARBA" id="ARBA00022692"/>
    </source>
</evidence>
<dbReference type="GO" id="GO:0022857">
    <property type="term" value="F:transmembrane transporter activity"/>
    <property type="evidence" value="ECO:0007669"/>
    <property type="project" value="TreeGrafter"/>
</dbReference>
<keyword evidence="3 7" id="KW-0812">Transmembrane</keyword>
<dbReference type="InterPro" id="IPR025857">
    <property type="entry name" value="MacB_PCD"/>
</dbReference>
<dbReference type="Pfam" id="PF12704">
    <property type="entry name" value="MacB_PCD"/>
    <property type="match status" value="1"/>
</dbReference>
<comment type="subcellular location">
    <subcellularLocation>
        <location evidence="1">Cell membrane</location>
        <topology evidence="1">Multi-pass membrane protein</topology>
    </subcellularLocation>
</comment>
<evidence type="ECO:0000256" key="5">
    <source>
        <dbReference type="ARBA" id="ARBA00023136"/>
    </source>
</evidence>
<evidence type="ECO:0000259" key="9">
    <source>
        <dbReference type="Pfam" id="PF12704"/>
    </source>
</evidence>
<reference evidence="11" key="1">
    <citation type="submission" date="2019-11" db="EMBL/GenBank/DDBJ databases">
        <title>Genome sequence of Heliorestis convoluta strain HH, an alkaliphilic and minimalistic phototrophic bacterium from a soda lake in Egypt.</title>
        <authorList>
            <person name="Dewey E.D."/>
            <person name="Stokes L.M."/>
            <person name="Burchell B.M."/>
            <person name="Shaffer K.N."/>
            <person name="Huntington A.M."/>
            <person name="Baker J.M."/>
            <person name="Nadendla S."/>
            <person name="Giglio M.G."/>
            <person name="Touchman J.W."/>
            <person name="Blankenship R.E."/>
            <person name="Madigan M.T."/>
            <person name="Sattley W.M."/>
        </authorList>
    </citation>
    <scope>NUCLEOTIDE SEQUENCE [LARGE SCALE GENOMIC DNA]</scope>
    <source>
        <strain evidence="11">HH</strain>
    </source>
</reference>
<feature type="transmembrane region" description="Helical" evidence="7">
    <location>
        <begin position="272"/>
        <end position="296"/>
    </location>
</feature>
<dbReference type="KEGG" id="hcv:FTV88_3262"/>
<sequence length="353" mass="38128">MKIQEILRLALEALWAHRLRSTLTILGVVIGVFAIVTLISLGHTVRKEVTGQISELGAGLLMVMPGREDGAFGPGLLRANLTMRDAEKLKNIPNIEVVSPNLTIPVRAETTKGQVGVSLYGDSDNFLSIQGYELAEGRFFHNGEVTARSRVIVLGARTKEKLFGTADPVGRTVRVNGATFRVLGTLQEKGRAMGHDRDNIMVAPVTAVQDLSGSRDIGIIFVRASNPTLLDDLQERIETVLGRMQNQREIQVFSQRDIMKVSDNILGTLTSFLTAIAAISLLVGGIGIMNIMLVSVQERTREIGIRRALGATPRQIMIQFLFEALLLGALGGLIGSLLSLLTIHGLAIGPIGP</sequence>
<evidence type="ECO:0000256" key="2">
    <source>
        <dbReference type="ARBA" id="ARBA00022475"/>
    </source>
</evidence>